<dbReference type="EMBL" id="JAHLQT010010178">
    <property type="protein sequence ID" value="KAG7173005.1"/>
    <property type="molecule type" value="Genomic_DNA"/>
</dbReference>
<dbReference type="InterPro" id="IPR050549">
    <property type="entry name" value="MFS_Trehalose_Transporter"/>
</dbReference>
<evidence type="ECO:0000256" key="4">
    <source>
        <dbReference type="ARBA" id="ARBA00022597"/>
    </source>
</evidence>
<dbReference type="GO" id="GO:0022857">
    <property type="term" value="F:transmembrane transporter activity"/>
    <property type="evidence" value="ECO:0007669"/>
    <property type="project" value="InterPro"/>
</dbReference>
<feature type="transmembrane region" description="Helical" evidence="10">
    <location>
        <begin position="338"/>
        <end position="359"/>
    </location>
</feature>
<dbReference type="InterPro" id="IPR003663">
    <property type="entry name" value="Sugar/inositol_transpt"/>
</dbReference>
<dbReference type="SUPFAM" id="SSF103473">
    <property type="entry name" value="MFS general substrate transporter"/>
    <property type="match status" value="1"/>
</dbReference>
<feature type="transmembrane region" description="Helical" evidence="10">
    <location>
        <begin position="64"/>
        <end position="83"/>
    </location>
</feature>
<feature type="transmembrane region" description="Helical" evidence="10">
    <location>
        <begin position="37"/>
        <end position="57"/>
    </location>
</feature>
<proteinExistence type="inferred from homology"/>
<comment type="similarity">
    <text evidence="8">Belongs to the major facilitator superfamily. Sugar transporter (TC 2.A.1.1) family. Trehalose transporter subfamily.</text>
</comment>
<feature type="transmembrane region" description="Helical" evidence="10">
    <location>
        <begin position="271"/>
        <end position="289"/>
    </location>
</feature>
<dbReference type="InterPro" id="IPR005828">
    <property type="entry name" value="MFS_sugar_transport-like"/>
</dbReference>
<dbReference type="AlphaFoldDB" id="A0A8J5N556"/>
<feature type="transmembrane region" description="Helical" evidence="10">
    <location>
        <begin position="229"/>
        <end position="251"/>
    </location>
</feature>
<dbReference type="InterPro" id="IPR020846">
    <property type="entry name" value="MFS_dom"/>
</dbReference>
<comment type="caution">
    <text evidence="12">The sequence shown here is derived from an EMBL/GenBank/DDBJ whole genome shotgun (WGS) entry which is preliminary data.</text>
</comment>
<reference evidence="12" key="1">
    <citation type="journal article" date="2021" name="Sci. Adv.">
        <title>The American lobster genome reveals insights on longevity, neural, and immune adaptations.</title>
        <authorList>
            <person name="Polinski J.M."/>
            <person name="Zimin A.V."/>
            <person name="Clark K.F."/>
            <person name="Kohn A.B."/>
            <person name="Sadowski N."/>
            <person name="Timp W."/>
            <person name="Ptitsyn A."/>
            <person name="Khanna P."/>
            <person name="Romanova D.Y."/>
            <person name="Williams P."/>
            <person name="Greenwood S.J."/>
            <person name="Moroz L.L."/>
            <person name="Walt D.R."/>
            <person name="Bodnar A.G."/>
        </authorList>
    </citation>
    <scope>NUCLEOTIDE SEQUENCE</scope>
    <source>
        <strain evidence="12">GMGI-L3</strain>
    </source>
</reference>
<feature type="domain" description="Major facilitator superfamily (MFS) profile" evidence="11">
    <location>
        <begin position="1"/>
        <end position="425"/>
    </location>
</feature>
<evidence type="ECO:0000256" key="7">
    <source>
        <dbReference type="ARBA" id="ARBA00023136"/>
    </source>
</evidence>
<gene>
    <name evidence="12" type="primary">Tret1-L4</name>
    <name evidence="12" type="ORF">Hamer_G008523</name>
</gene>
<dbReference type="PROSITE" id="PS00216">
    <property type="entry name" value="SUGAR_TRANSPORT_1"/>
    <property type="match status" value="1"/>
</dbReference>
<dbReference type="Gene3D" id="1.20.1250.20">
    <property type="entry name" value="MFS general substrate transporter like domains"/>
    <property type="match status" value="1"/>
</dbReference>
<feature type="transmembrane region" description="Helical" evidence="10">
    <location>
        <begin position="296"/>
        <end position="318"/>
    </location>
</feature>
<feature type="transmembrane region" description="Helical" evidence="10">
    <location>
        <begin position="89"/>
        <end position="110"/>
    </location>
</feature>
<evidence type="ECO:0000256" key="10">
    <source>
        <dbReference type="SAM" id="Phobius"/>
    </source>
</evidence>
<dbReference type="InterPro" id="IPR005829">
    <property type="entry name" value="Sugar_transporter_CS"/>
</dbReference>
<sequence length="445" mass="48065">MGDLAEEMKEPAGSVKEPIGSMRDPANKSHVTYQESWVGAAMPACALVGSLATGTLVDRLGRRATLLHLTWPLVISWVMIATSEGVGGVVVGRMVGGVCVGAQTAARLVFMSETVQLNLRDVLAAIPALSANLGLLVSFTAGEFLSWRGLAWLGAALSLPVVLLLLPLPETPSHLTRIGKKEASLAALRQLRCTPQDAEQEQQQISNSFSSRENNSHVSVWELVQPPNLWPVSVAASLMLAQQATGFTAIVSFTSTILDTGKEGTSNSSSTFLLGVVNVLGTFVTLFLLARIKRRYLLFVSTVMIVASLLTLSLFFWAKEAGGYISIMAKTLYLVPTLALVAYMFASSLGWRIIPWVFLGEGMPSRVRSNGVAMAVAVHWASSFLITKTFGWCMSSLGAHNTFLGYAVLTSVSYLLLHRNMPETFHLSPAQMDEIYNKAANKKQE</sequence>
<keyword evidence="2" id="KW-0813">Transport</keyword>
<protein>
    <submittedName>
        <fullName evidence="12">Facilitated trehalose transporter Tret1-like 4</fullName>
    </submittedName>
</protein>
<keyword evidence="7 10" id="KW-0472">Membrane</keyword>
<feature type="transmembrane region" description="Helical" evidence="10">
    <location>
        <begin position="371"/>
        <end position="391"/>
    </location>
</feature>
<dbReference type="InterPro" id="IPR036259">
    <property type="entry name" value="MFS_trans_sf"/>
</dbReference>
<keyword evidence="6 10" id="KW-1133">Transmembrane helix</keyword>
<dbReference type="PROSITE" id="PS50850">
    <property type="entry name" value="MFS"/>
    <property type="match status" value="1"/>
</dbReference>
<feature type="transmembrane region" description="Helical" evidence="10">
    <location>
        <begin position="397"/>
        <end position="417"/>
    </location>
</feature>
<dbReference type="FunFam" id="1.20.1250.20:FF:000218">
    <property type="entry name" value="facilitated trehalose transporter Tret1"/>
    <property type="match status" value="1"/>
</dbReference>
<evidence type="ECO:0000256" key="9">
    <source>
        <dbReference type="SAM" id="MobiDB-lite"/>
    </source>
</evidence>
<dbReference type="PROSITE" id="PS00217">
    <property type="entry name" value="SUGAR_TRANSPORT_2"/>
    <property type="match status" value="1"/>
</dbReference>
<dbReference type="GO" id="GO:0005886">
    <property type="term" value="C:plasma membrane"/>
    <property type="evidence" value="ECO:0007669"/>
    <property type="project" value="UniProtKB-SubCell"/>
</dbReference>
<dbReference type="Proteomes" id="UP000747542">
    <property type="component" value="Unassembled WGS sequence"/>
</dbReference>
<evidence type="ECO:0000256" key="3">
    <source>
        <dbReference type="ARBA" id="ARBA00022475"/>
    </source>
</evidence>
<comment type="subcellular location">
    <subcellularLocation>
        <location evidence="1">Cell membrane</location>
        <topology evidence="1">Multi-pass membrane protein</topology>
    </subcellularLocation>
</comment>
<feature type="transmembrane region" description="Helical" evidence="10">
    <location>
        <begin position="122"/>
        <end position="141"/>
    </location>
</feature>
<feature type="transmembrane region" description="Helical" evidence="10">
    <location>
        <begin position="147"/>
        <end position="168"/>
    </location>
</feature>
<evidence type="ECO:0000256" key="6">
    <source>
        <dbReference type="ARBA" id="ARBA00022989"/>
    </source>
</evidence>
<organism evidence="12 13">
    <name type="scientific">Homarus americanus</name>
    <name type="common">American lobster</name>
    <dbReference type="NCBI Taxonomy" id="6706"/>
    <lineage>
        <taxon>Eukaryota</taxon>
        <taxon>Metazoa</taxon>
        <taxon>Ecdysozoa</taxon>
        <taxon>Arthropoda</taxon>
        <taxon>Crustacea</taxon>
        <taxon>Multicrustacea</taxon>
        <taxon>Malacostraca</taxon>
        <taxon>Eumalacostraca</taxon>
        <taxon>Eucarida</taxon>
        <taxon>Decapoda</taxon>
        <taxon>Pleocyemata</taxon>
        <taxon>Astacidea</taxon>
        <taxon>Nephropoidea</taxon>
        <taxon>Nephropidae</taxon>
        <taxon>Homarus</taxon>
    </lineage>
</organism>
<dbReference type="PRINTS" id="PR00171">
    <property type="entry name" value="SUGRTRNSPORT"/>
</dbReference>
<keyword evidence="4" id="KW-0762">Sugar transport</keyword>
<evidence type="ECO:0000256" key="1">
    <source>
        <dbReference type="ARBA" id="ARBA00004651"/>
    </source>
</evidence>
<dbReference type="PANTHER" id="PTHR48021">
    <property type="match status" value="1"/>
</dbReference>
<keyword evidence="13" id="KW-1185">Reference proteome</keyword>
<accession>A0A8J5N556</accession>
<dbReference type="PANTHER" id="PTHR48021:SF96">
    <property type="entry name" value="FACILITATED TREHALOSE TRANSPORTER TRET1-1-RELATED"/>
    <property type="match status" value="1"/>
</dbReference>
<evidence type="ECO:0000256" key="8">
    <source>
        <dbReference type="ARBA" id="ARBA00024348"/>
    </source>
</evidence>
<dbReference type="Pfam" id="PF00083">
    <property type="entry name" value="Sugar_tr"/>
    <property type="match status" value="1"/>
</dbReference>
<evidence type="ECO:0000256" key="5">
    <source>
        <dbReference type="ARBA" id="ARBA00022692"/>
    </source>
</evidence>
<keyword evidence="5 10" id="KW-0812">Transmembrane</keyword>
<evidence type="ECO:0000259" key="11">
    <source>
        <dbReference type="PROSITE" id="PS50850"/>
    </source>
</evidence>
<name>A0A8J5N556_HOMAM</name>
<evidence type="ECO:0000313" key="12">
    <source>
        <dbReference type="EMBL" id="KAG7173005.1"/>
    </source>
</evidence>
<evidence type="ECO:0000256" key="2">
    <source>
        <dbReference type="ARBA" id="ARBA00022448"/>
    </source>
</evidence>
<feature type="compositionally biased region" description="Basic and acidic residues" evidence="9">
    <location>
        <begin position="1"/>
        <end position="10"/>
    </location>
</feature>
<evidence type="ECO:0000313" key="13">
    <source>
        <dbReference type="Proteomes" id="UP000747542"/>
    </source>
</evidence>
<feature type="region of interest" description="Disordered" evidence="9">
    <location>
        <begin position="1"/>
        <end position="26"/>
    </location>
</feature>
<keyword evidence="3" id="KW-1003">Cell membrane</keyword>